<feature type="domain" description="Dendritic cell-specific transmembrane protein-like" evidence="7">
    <location>
        <begin position="358"/>
        <end position="547"/>
    </location>
</feature>
<dbReference type="AlphaFoldDB" id="A0A9D4BHS7"/>
<feature type="transmembrane region" description="Helical" evidence="6">
    <location>
        <begin position="119"/>
        <end position="142"/>
    </location>
</feature>
<feature type="transmembrane region" description="Helical" evidence="6">
    <location>
        <begin position="325"/>
        <end position="348"/>
    </location>
</feature>
<name>A0A9D4BHS7_DREPO</name>
<dbReference type="GO" id="GO:0016020">
    <property type="term" value="C:membrane"/>
    <property type="evidence" value="ECO:0007669"/>
    <property type="project" value="UniProtKB-SubCell"/>
</dbReference>
<feature type="transmembrane region" description="Helical" evidence="6">
    <location>
        <begin position="499"/>
        <end position="519"/>
    </location>
</feature>
<feature type="transmembrane region" description="Helical" evidence="6">
    <location>
        <begin position="190"/>
        <end position="209"/>
    </location>
</feature>
<evidence type="ECO:0000256" key="3">
    <source>
        <dbReference type="ARBA" id="ARBA00022989"/>
    </source>
</evidence>
<feature type="transmembrane region" description="Helical" evidence="6">
    <location>
        <begin position="415"/>
        <end position="436"/>
    </location>
</feature>
<evidence type="ECO:0000313" key="8">
    <source>
        <dbReference type="EMBL" id="KAH3694013.1"/>
    </source>
</evidence>
<comment type="subcellular location">
    <subcellularLocation>
        <location evidence="1">Membrane</location>
        <topology evidence="1">Multi-pass membrane protein</topology>
    </subcellularLocation>
</comment>
<feature type="transmembrane region" description="Helical" evidence="6">
    <location>
        <begin position="148"/>
        <end position="169"/>
    </location>
</feature>
<keyword evidence="4 6" id="KW-0472">Membrane</keyword>
<dbReference type="PANTHER" id="PTHR21041">
    <property type="entry name" value="DENDRITIC CELL-SPECIFIC TRANSMEMBRANE PROTEIN"/>
    <property type="match status" value="1"/>
</dbReference>
<feature type="region of interest" description="Disordered" evidence="5">
    <location>
        <begin position="1"/>
        <end position="38"/>
    </location>
</feature>
<evidence type="ECO:0000256" key="6">
    <source>
        <dbReference type="SAM" id="Phobius"/>
    </source>
</evidence>
<evidence type="ECO:0000256" key="2">
    <source>
        <dbReference type="ARBA" id="ARBA00022692"/>
    </source>
</evidence>
<feature type="compositionally biased region" description="Basic and acidic residues" evidence="5">
    <location>
        <begin position="20"/>
        <end position="38"/>
    </location>
</feature>
<dbReference type="InterPro" id="IPR012858">
    <property type="entry name" value="DC_STAMP-like"/>
</dbReference>
<protein>
    <recommendedName>
        <fullName evidence="7">Dendritic cell-specific transmembrane protein-like domain-containing protein</fullName>
    </recommendedName>
</protein>
<proteinExistence type="predicted"/>
<gene>
    <name evidence="8" type="ORF">DPMN_081452</name>
</gene>
<sequence>MKHNPMYAATQEDTDVISPSKEHEPGAEVHSERKEGIGTRRVRFEQSISTESHGSWHESFQTSLEANNRQVNHGDVNEIGSFNKYENLGKYHTLEKEKKGAFKDGTDILISSGRDGNPIIRAMFGIISGLLTGAIFVVILRFTFDYTYFQAGIITVVYTVIVCIGLALSSICRCIMAVLVPNFFTGKGRVIILSIIFGVMLSGPIANISHNFKESGNSLACSIDLINTQLQVLQRKLEEPVKDMALYVNKQKEECQKPIEDFFSKCRPSCNQFEKALNDSLKLFSADVDMKVFSKGGANSSKTSKKIQVEINKEVDEKVNVLRTISFVTTKVLSVSLFIIFIQSFLYIKSYLAKDGCDNVYVTKDFRSFDEEQGRLGQTSLLPLKKCERTKYVDTKSWKLNSFELNNCTTGLAQVFLHFIFCVTVVLFDYVLFYILNLVRIHGSLELGIQSNGTITIVVHGNGPVADFYRVIFQGLDNNEGFSSNLHFSRCLPSPNIPYALNIPVFLALYLVAIGVVCLRGYGMRLRRKISAYYYPEQENARIAFLHKTIQNSRAGVQRFLRQHVRSTHKECTIKDQLRFSKWLRSKCQCLEKVLPNRNQRKCTSCGQTDNESGSSLKNCTEEKAGETCKAMYCVDCNAALAGECPLCCDNDVALKE</sequence>
<reference evidence="8" key="1">
    <citation type="journal article" date="2019" name="bioRxiv">
        <title>The Genome of the Zebra Mussel, Dreissena polymorpha: A Resource for Invasive Species Research.</title>
        <authorList>
            <person name="McCartney M.A."/>
            <person name="Auch B."/>
            <person name="Kono T."/>
            <person name="Mallez S."/>
            <person name="Zhang Y."/>
            <person name="Obille A."/>
            <person name="Becker A."/>
            <person name="Abrahante J.E."/>
            <person name="Garbe J."/>
            <person name="Badalamenti J.P."/>
            <person name="Herman A."/>
            <person name="Mangelson H."/>
            <person name="Liachko I."/>
            <person name="Sullivan S."/>
            <person name="Sone E.D."/>
            <person name="Koren S."/>
            <person name="Silverstein K.A.T."/>
            <person name="Beckman K.B."/>
            <person name="Gohl D.M."/>
        </authorList>
    </citation>
    <scope>NUCLEOTIDE SEQUENCE</scope>
    <source>
        <strain evidence="8">Duluth1</strain>
        <tissue evidence="8">Whole animal</tissue>
    </source>
</reference>
<dbReference type="Proteomes" id="UP000828390">
    <property type="component" value="Unassembled WGS sequence"/>
</dbReference>
<keyword evidence="9" id="KW-1185">Reference proteome</keyword>
<accession>A0A9D4BHS7</accession>
<evidence type="ECO:0000256" key="5">
    <source>
        <dbReference type="SAM" id="MobiDB-lite"/>
    </source>
</evidence>
<comment type="caution">
    <text evidence="8">The sequence shown here is derived from an EMBL/GenBank/DDBJ whole genome shotgun (WGS) entry which is preliminary data.</text>
</comment>
<organism evidence="8 9">
    <name type="scientific">Dreissena polymorpha</name>
    <name type="common">Zebra mussel</name>
    <name type="synonym">Mytilus polymorpha</name>
    <dbReference type="NCBI Taxonomy" id="45954"/>
    <lineage>
        <taxon>Eukaryota</taxon>
        <taxon>Metazoa</taxon>
        <taxon>Spiralia</taxon>
        <taxon>Lophotrochozoa</taxon>
        <taxon>Mollusca</taxon>
        <taxon>Bivalvia</taxon>
        <taxon>Autobranchia</taxon>
        <taxon>Heteroconchia</taxon>
        <taxon>Euheterodonta</taxon>
        <taxon>Imparidentia</taxon>
        <taxon>Neoheterodontei</taxon>
        <taxon>Myida</taxon>
        <taxon>Dreissenoidea</taxon>
        <taxon>Dreissenidae</taxon>
        <taxon>Dreissena</taxon>
    </lineage>
</organism>
<evidence type="ECO:0000256" key="4">
    <source>
        <dbReference type="ARBA" id="ARBA00023136"/>
    </source>
</evidence>
<dbReference type="EMBL" id="JAIWYP010000016">
    <property type="protein sequence ID" value="KAH3694013.1"/>
    <property type="molecule type" value="Genomic_DNA"/>
</dbReference>
<dbReference type="InterPro" id="IPR051856">
    <property type="entry name" value="CSR-E3_Ligase_Protein"/>
</dbReference>
<dbReference type="Pfam" id="PF07782">
    <property type="entry name" value="DC_STAMP"/>
    <property type="match status" value="1"/>
</dbReference>
<keyword evidence="2 6" id="KW-0812">Transmembrane</keyword>
<evidence type="ECO:0000256" key="1">
    <source>
        <dbReference type="ARBA" id="ARBA00004141"/>
    </source>
</evidence>
<keyword evidence="3 6" id="KW-1133">Transmembrane helix</keyword>
<dbReference type="PANTHER" id="PTHR21041:SF9">
    <property type="entry name" value="DENDRITIC CELL-SPECIFIC TRANSMEMBRANE PROTEIN-LIKE DOMAIN-CONTAINING PROTEIN"/>
    <property type="match status" value="1"/>
</dbReference>
<evidence type="ECO:0000259" key="7">
    <source>
        <dbReference type="Pfam" id="PF07782"/>
    </source>
</evidence>
<reference evidence="8" key="2">
    <citation type="submission" date="2020-11" db="EMBL/GenBank/DDBJ databases">
        <authorList>
            <person name="McCartney M.A."/>
            <person name="Auch B."/>
            <person name="Kono T."/>
            <person name="Mallez S."/>
            <person name="Becker A."/>
            <person name="Gohl D.M."/>
            <person name="Silverstein K.A.T."/>
            <person name="Koren S."/>
            <person name="Bechman K.B."/>
            <person name="Herman A."/>
            <person name="Abrahante J.E."/>
            <person name="Garbe J."/>
        </authorList>
    </citation>
    <scope>NUCLEOTIDE SEQUENCE</scope>
    <source>
        <strain evidence="8">Duluth1</strain>
        <tissue evidence="8">Whole animal</tissue>
    </source>
</reference>
<evidence type="ECO:0000313" key="9">
    <source>
        <dbReference type="Proteomes" id="UP000828390"/>
    </source>
</evidence>